<accession>A0A401SHF9</accession>
<keyword evidence="14" id="KW-1185">Reference proteome</keyword>
<dbReference type="PROSITE" id="PS50268">
    <property type="entry name" value="CADHERIN_2"/>
    <property type="match status" value="3"/>
</dbReference>
<dbReference type="OMA" id="RENICAS"/>
<dbReference type="PROSITE" id="PS00232">
    <property type="entry name" value="CADHERIN_1"/>
    <property type="match status" value="1"/>
</dbReference>
<dbReference type="Proteomes" id="UP000287033">
    <property type="component" value="Unassembled WGS sequence"/>
</dbReference>
<evidence type="ECO:0000259" key="12">
    <source>
        <dbReference type="PROSITE" id="PS50268"/>
    </source>
</evidence>
<dbReference type="PANTHER" id="PTHR24028:SF236">
    <property type="entry name" value="PROTOCADHERIN GAMMA-C3"/>
    <property type="match status" value="1"/>
</dbReference>
<evidence type="ECO:0000313" key="14">
    <source>
        <dbReference type="Proteomes" id="UP000287033"/>
    </source>
</evidence>
<dbReference type="GO" id="GO:0005509">
    <property type="term" value="F:calcium ion binding"/>
    <property type="evidence" value="ECO:0007669"/>
    <property type="project" value="UniProtKB-UniRule"/>
</dbReference>
<comment type="caution">
    <text evidence="13">The sequence shown here is derived from an EMBL/GenBank/DDBJ whole genome shotgun (WGS) entry which is preliminary data.</text>
</comment>
<sequence length="326" mass="36580">MTMAAILMSRVSTIFLLCISDLVSEQLRYSIPEEVERGTFVGNAAEDLGLKVWELPTRKLLLISDYSKKYMEVNVEDGFLFVNERIDREQLCSKTAACSLSFQITLHDPLEMYPVEVEILDVNDNSPIFSRKEFDLQINELNAPGARFPLESARDLDVGTNTINTYQISPNEHFGIKMQTRRGGNKNVELVLKKSLDREQQSMFTLVLTAIDGGIPQRSGTARIIINVIDANDNTPVFDHETYRASAVENIANGTLVLRVHAADIDEGTNAEITYSFTHHVSQNLRDSFKLDPVSGEIRVRGVLDFEETNVYEFDVQAMNSAPPGL</sequence>
<keyword evidence="2" id="KW-0812">Transmembrane</keyword>
<keyword evidence="5 10" id="KW-0106">Calcium</keyword>
<evidence type="ECO:0000256" key="11">
    <source>
        <dbReference type="SAM" id="SignalP"/>
    </source>
</evidence>
<dbReference type="STRING" id="137246.A0A401SHF9"/>
<evidence type="ECO:0000256" key="7">
    <source>
        <dbReference type="ARBA" id="ARBA00022989"/>
    </source>
</evidence>
<feature type="chain" id="PRO_5019151536" description="Cadherin domain-containing protein" evidence="11">
    <location>
        <begin position="25"/>
        <end position="326"/>
    </location>
</feature>
<dbReference type="FunFam" id="2.60.40.60:FF:000018">
    <property type="entry name" value="Protocadherin gamma c3"/>
    <property type="match status" value="1"/>
</dbReference>
<dbReference type="CDD" id="cd11304">
    <property type="entry name" value="Cadherin_repeat"/>
    <property type="match status" value="3"/>
</dbReference>
<feature type="domain" description="Cadherin" evidence="12">
    <location>
        <begin position="130"/>
        <end position="238"/>
    </location>
</feature>
<evidence type="ECO:0000313" key="13">
    <source>
        <dbReference type="EMBL" id="GCC29852.1"/>
    </source>
</evidence>
<evidence type="ECO:0000256" key="1">
    <source>
        <dbReference type="ARBA" id="ARBA00004167"/>
    </source>
</evidence>
<dbReference type="InterPro" id="IPR050174">
    <property type="entry name" value="Protocadherin/Cadherin-CA"/>
</dbReference>
<dbReference type="SMART" id="SM00112">
    <property type="entry name" value="CA"/>
    <property type="match status" value="3"/>
</dbReference>
<organism evidence="13 14">
    <name type="scientific">Chiloscyllium punctatum</name>
    <name type="common">Brownbanded bambooshark</name>
    <name type="synonym">Hemiscyllium punctatum</name>
    <dbReference type="NCBI Taxonomy" id="137246"/>
    <lineage>
        <taxon>Eukaryota</taxon>
        <taxon>Metazoa</taxon>
        <taxon>Chordata</taxon>
        <taxon>Craniata</taxon>
        <taxon>Vertebrata</taxon>
        <taxon>Chondrichthyes</taxon>
        <taxon>Elasmobranchii</taxon>
        <taxon>Galeomorphii</taxon>
        <taxon>Galeoidea</taxon>
        <taxon>Orectolobiformes</taxon>
        <taxon>Hemiscylliidae</taxon>
        <taxon>Chiloscyllium</taxon>
    </lineage>
</organism>
<keyword evidence="3 11" id="KW-0732">Signal</keyword>
<gene>
    <name evidence="13" type="ORF">chiPu_0008295</name>
</gene>
<keyword evidence="4" id="KW-0677">Repeat</keyword>
<dbReference type="InterPro" id="IPR015919">
    <property type="entry name" value="Cadherin-like_sf"/>
</dbReference>
<evidence type="ECO:0000256" key="9">
    <source>
        <dbReference type="ARBA" id="ARBA00023180"/>
    </source>
</evidence>
<evidence type="ECO:0000256" key="3">
    <source>
        <dbReference type="ARBA" id="ARBA00022729"/>
    </source>
</evidence>
<dbReference type="InterPro" id="IPR013164">
    <property type="entry name" value="Cadherin_N"/>
</dbReference>
<feature type="domain" description="Cadherin" evidence="12">
    <location>
        <begin position="239"/>
        <end position="326"/>
    </location>
</feature>
<keyword evidence="9" id="KW-0325">Glycoprotein</keyword>
<keyword evidence="8" id="KW-0472">Membrane</keyword>
<dbReference type="Gene3D" id="2.60.40.60">
    <property type="entry name" value="Cadherins"/>
    <property type="match status" value="3"/>
</dbReference>
<dbReference type="GO" id="GO:0005886">
    <property type="term" value="C:plasma membrane"/>
    <property type="evidence" value="ECO:0007669"/>
    <property type="project" value="InterPro"/>
</dbReference>
<dbReference type="Pfam" id="PF00028">
    <property type="entry name" value="Cadherin"/>
    <property type="match status" value="2"/>
</dbReference>
<evidence type="ECO:0000256" key="5">
    <source>
        <dbReference type="ARBA" id="ARBA00022837"/>
    </source>
</evidence>
<evidence type="ECO:0000256" key="10">
    <source>
        <dbReference type="PROSITE-ProRule" id="PRU00043"/>
    </source>
</evidence>
<evidence type="ECO:0000256" key="6">
    <source>
        <dbReference type="ARBA" id="ARBA00022889"/>
    </source>
</evidence>
<evidence type="ECO:0000256" key="4">
    <source>
        <dbReference type="ARBA" id="ARBA00022737"/>
    </source>
</evidence>
<keyword evidence="7" id="KW-1133">Transmembrane helix</keyword>
<dbReference type="GO" id="GO:0007156">
    <property type="term" value="P:homophilic cell adhesion via plasma membrane adhesion molecules"/>
    <property type="evidence" value="ECO:0007669"/>
    <property type="project" value="InterPro"/>
</dbReference>
<comment type="subcellular location">
    <subcellularLocation>
        <location evidence="1">Membrane</location>
        <topology evidence="1">Single-pass membrane protein</topology>
    </subcellularLocation>
</comment>
<dbReference type="Pfam" id="PF08266">
    <property type="entry name" value="Cadherin_2"/>
    <property type="match status" value="1"/>
</dbReference>
<protein>
    <recommendedName>
        <fullName evidence="12">Cadherin domain-containing protein</fullName>
    </recommendedName>
</protein>
<feature type="domain" description="Cadherin" evidence="12">
    <location>
        <begin position="23"/>
        <end position="129"/>
    </location>
</feature>
<feature type="signal peptide" evidence="11">
    <location>
        <begin position="1"/>
        <end position="24"/>
    </location>
</feature>
<dbReference type="FunFam" id="2.60.40.60:FF:000006">
    <property type="entry name" value="Protocadherin alpha 2"/>
    <property type="match status" value="1"/>
</dbReference>
<dbReference type="OrthoDB" id="6252479at2759"/>
<dbReference type="FunFam" id="2.60.40.60:FF:000002">
    <property type="entry name" value="Protocadherin alpha 2"/>
    <property type="match status" value="1"/>
</dbReference>
<dbReference type="EMBL" id="BEZZ01000269">
    <property type="protein sequence ID" value="GCC29852.1"/>
    <property type="molecule type" value="Genomic_DNA"/>
</dbReference>
<evidence type="ECO:0000256" key="2">
    <source>
        <dbReference type="ARBA" id="ARBA00022692"/>
    </source>
</evidence>
<reference evidence="13 14" key="1">
    <citation type="journal article" date="2018" name="Nat. Ecol. Evol.">
        <title>Shark genomes provide insights into elasmobranch evolution and the origin of vertebrates.</title>
        <authorList>
            <person name="Hara Y"/>
            <person name="Yamaguchi K"/>
            <person name="Onimaru K"/>
            <person name="Kadota M"/>
            <person name="Koyanagi M"/>
            <person name="Keeley SD"/>
            <person name="Tatsumi K"/>
            <person name="Tanaka K"/>
            <person name="Motone F"/>
            <person name="Kageyama Y"/>
            <person name="Nozu R"/>
            <person name="Adachi N"/>
            <person name="Nishimura O"/>
            <person name="Nakagawa R"/>
            <person name="Tanegashima C"/>
            <person name="Kiyatake I"/>
            <person name="Matsumoto R"/>
            <person name="Murakumo K"/>
            <person name="Nishida K"/>
            <person name="Terakita A"/>
            <person name="Kuratani S"/>
            <person name="Sato K"/>
            <person name="Hyodo S Kuraku.S."/>
        </authorList>
    </citation>
    <scope>NUCLEOTIDE SEQUENCE [LARGE SCALE GENOMIC DNA]</scope>
</reference>
<name>A0A401SHF9_CHIPU</name>
<evidence type="ECO:0000256" key="8">
    <source>
        <dbReference type="ARBA" id="ARBA00023136"/>
    </source>
</evidence>
<feature type="non-terminal residue" evidence="13">
    <location>
        <position position="326"/>
    </location>
</feature>
<dbReference type="PANTHER" id="PTHR24028">
    <property type="entry name" value="CADHERIN-87A"/>
    <property type="match status" value="1"/>
</dbReference>
<dbReference type="AlphaFoldDB" id="A0A401SHF9"/>
<dbReference type="InterPro" id="IPR020894">
    <property type="entry name" value="Cadherin_CS"/>
</dbReference>
<dbReference type="SUPFAM" id="SSF49313">
    <property type="entry name" value="Cadherin-like"/>
    <property type="match status" value="3"/>
</dbReference>
<dbReference type="PRINTS" id="PR00205">
    <property type="entry name" value="CADHERIN"/>
</dbReference>
<keyword evidence="6" id="KW-0130">Cell adhesion</keyword>
<proteinExistence type="predicted"/>
<dbReference type="InterPro" id="IPR002126">
    <property type="entry name" value="Cadherin-like_dom"/>
</dbReference>